<name>A0A5C3EIQ5_9BASI</name>
<feature type="compositionally biased region" description="Low complexity" evidence="11">
    <location>
        <begin position="237"/>
        <end position="258"/>
    </location>
</feature>
<feature type="region of interest" description="Disordered" evidence="11">
    <location>
        <begin position="72"/>
        <end position="104"/>
    </location>
</feature>
<reference evidence="14 15" key="1">
    <citation type="submission" date="2018-03" db="EMBL/GenBank/DDBJ databases">
        <authorList>
            <person name="Guldener U."/>
        </authorList>
    </citation>
    <scope>NUCLEOTIDE SEQUENCE [LARGE SCALE GENOMIC DNA]</scope>
    <source>
        <strain evidence="14 15">NBRC100155</strain>
    </source>
</reference>
<evidence type="ECO:0000256" key="7">
    <source>
        <dbReference type="ARBA" id="ARBA00023136"/>
    </source>
</evidence>
<feature type="region of interest" description="Disordered" evidence="11">
    <location>
        <begin position="1"/>
        <end position="34"/>
    </location>
</feature>
<comment type="function">
    <text evidence="9">Acts as a component of the peripheral membrane COG complex that is involved in intra-Golgi protein trafficking. COG is located at the cis-Golgi, and regulates tethering of retrograde intra-Golgi vesicles and possibly a number of other membrane trafficking events.</text>
</comment>
<feature type="compositionally biased region" description="Polar residues" evidence="11">
    <location>
        <begin position="1"/>
        <end position="10"/>
    </location>
</feature>
<organism evidence="14 15">
    <name type="scientific">Ustilago trichophora</name>
    <dbReference type="NCBI Taxonomy" id="86804"/>
    <lineage>
        <taxon>Eukaryota</taxon>
        <taxon>Fungi</taxon>
        <taxon>Dikarya</taxon>
        <taxon>Basidiomycota</taxon>
        <taxon>Ustilaginomycotina</taxon>
        <taxon>Ustilaginomycetes</taxon>
        <taxon>Ustilaginales</taxon>
        <taxon>Ustilaginaceae</taxon>
        <taxon>Ustilago</taxon>
    </lineage>
</organism>
<evidence type="ECO:0000256" key="8">
    <source>
        <dbReference type="ARBA" id="ARBA00031348"/>
    </source>
</evidence>
<evidence type="ECO:0000256" key="4">
    <source>
        <dbReference type="ARBA" id="ARBA00022448"/>
    </source>
</evidence>
<keyword evidence="7 10" id="KW-0472">Membrane</keyword>
<feature type="domain" description="Conserved Oligomeric Golgi complex subunit 6 C-terminal" evidence="13">
    <location>
        <begin position="266"/>
        <end position="778"/>
    </location>
</feature>
<evidence type="ECO:0000256" key="2">
    <source>
        <dbReference type="ARBA" id="ARBA00011023"/>
    </source>
</evidence>
<dbReference type="PANTHER" id="PTHR21506">
    <property type="entry name" value="COMPONENT OF OLIGOMERIC GOLGI COMPLEX 6"/>
    <property type="match status" value="1"/>
</dbReference>
<dbReference type="EMBL" id="OOIN01000033">
    <property type="protein sequence ID" value="SPO30544.1"/>
    <property type="molecule type" value="Genomic_DNA"/>
</dbReference>
<evidence type="ECO:0000259" key="12">
    <source>
        <dbReference type="Pfam" id="PF06419"/>
    </source>
</evidence>
<dbReference type="Pfam" id="PF20653">
    <property type="entry name" value="COG6_C"/>
    <property type="match status" value="1"/>
</dbReference>
<dbReference type="PANTHER" id="PTHR21506:SF0">
    <property type="entry name" value="CONSERVED OLIGOMERIC GOLGI COMPLEX SUBUNIT 6"/>
    <property type="match status" value="1"/>
</dbReference>
<dbReference type="SMART" id="SM01087">
    <property type="entry name" value="COG6"/>
    <property type="match status" value="1"/>
</dbReference>
<evidence type="ECO:0000256" key="10">
    <source>
        <dbReference type="RuleBase" id="RU365075"/>
    </source>
</evidence>
<keyword evidence="4 10" id="KW-0813">Transport</keyword>
<evidence type="ECO:0000256" key="1">
    <source>
        <dbReference type="ARBA" id="ARBA00004395"/>
    </source>
</evidence>
<evidence type="ECO:0000259" key="13">
    <source>
        <dbReference type="Pfam" id="PF20653"/>
    </source>
</evidence>
<sequence length="780" mass="85271">MAAIQPTQALSPHPDPSSRFSANDAFTSSSTSAVTRPLASRVRSVLLQGPQDAKHVQNALNTLADMYPAASTSTAGTDTSITTKAKASSSSSTNTEPLQLVDTARARRDLDKDIRQRMLAATDHIISLLKNVDDGLVRLSNDVAAMHTSCHAVQHKLRAAQQSSRYLVEHAEGLERQRIAALTQVQVSNLFLTRFTLSDAERASIYSRQLRVGNDLFTTMDKLHRIRTECQILLQGSESIPSSNNNNNPSTSSTSFSSVTAGGGTRAGIDIMSCTAHDLDQAYQKLYKWCSFEFRQPIKEGLEVSPSLREATRRLKSSRQDLLRSALTTLVQTRSSILANAFMAALTMGAGPPTYLPGPIELHAHDPIRYVGDMLAWIHQTVASEREFLTALFDEKEGEGGRRIGQRRRGLEGSIDLTASDPDSLRLGPGEALVREVLNSNLDGCCRPLKLRIQQTLRSQEGSVTSYRLAHLVHFYRSTMQKTIGSRATLSKTLGELSDQAVAAFAETVQRQSKGIERYDGLPDPDLSLPAPLSATLATLKELMSEFSRSLSEDASPQSTDANSHPPVREQVVASLSNFDFVLIQLVDPLLKMVERMATLHVSKRPRSRTEASAQWESLIFTCNCIDSLLSTLSPYTFAGWKTLQLRSALDSTLLQVSKVHTLNLVSKSGLGSILSAIRAKGSNTPLSSIPGASQKEVVSAFERFEQCLSQDDLLTPKDLDRLVSPTARQNVHSTALRGLTESYAQIVAEVLDESSGYQVVDDGEMVKRRPEEVAILLGL</sequence>
<dbReference type="GO" id="GO:0000139">
    <property type="term" value="C:Golgi membrane"/>
    <property type="evidence" value="ECO:0007669"/>
    <property type="project" value="UniProtKB-SubCell"/>
</dbReference>
<comment type="similarity">
    <text evidence="2 10">Belongs to the COG6 family.</text>
</comment>
<evidence type="ECO:0000256" key="3">
    <source>
        <dbReference type="ARBA" id="ARBA00020973"/>
    </source>
</evidence>
<accession>A0A5C3EIQ5</accession>
<keyword evidence="6 10" id="KW-0333">Golgi apparatus</keyword>
<dbReference type="InterPro" id="IPR048369">
    <property type="entry name" value="COG6_C"/>
</dbReference>
<gene>
    <name evidence="14" type="ORF">UTRI_06474</name>
</gene>
<comment type="function">
    <text evidence="10">Acts as component of the peripheral membrane COG complex that is involved in intra-Golgi protein trafficking. COG is located at the cis-Golgi, and regulates tethering of retrograde intra-Golgi vesicles and possibly a number of other membrane trafficking events.</text>
</comment>
<evidence type="ECO:0000256" key="6">
    <source>
        <dbReference type="ARBA" id="ARBA00023034"/>
    </source>
</evidence>
<feature type="domain" description="Conserved oligomeric complex COG6 N-terminal" evidence="12">
    <location>
        <begin position="101"/>
        <end position="207"/>
    </location>
</feature>
<evidence type="ECO:0000313" key="14">
    <source>
        <dbReference type="EMBL" id="SPO30544.1"/>
    </source>
</evidence>
<dbReference type="Proteomes" id="UP000324022">
    <property type="component" value="Unassembled WGS sequence"/>
</dbReference>
<dbReference type="GO" id="GO:0006891">
    <property type="term" value="P:intra-Golgi vesicle-mediated transport"/>
    <property type="evidence" value="ECO:0007669"/>
    <property type="project" value="UniProtKB-UniRule"/>
</dbReference>
<proteinExistence type="inferred from homology"/>
<dbReference type="InterPro" id="IPR010490">
    <property type="entry name" value="COG6"/>
</dbReference>
<dbReference type="GO" id="GO:0017119">
    <property type="term" value="C:Golgi transport complex"/>
    <property type="evidence" value="ECO:0007669"/>
    <property type="project" value="UniProtKB-UniRule"/>
</dbReference>
<evidence type="ECO:0000256" key="11">
    <source>
        <dbReference type="SAM" id="MobiDB-lite"/>
    </source>
</evidence>
<protein>
    <recommendedName>
        <fullName evidence="3 10">Conserved oligomeric Golgi complex subunit 6</fullName>
        <shortName evidence="10">COG complex subunit 6</shortName>
    </recommendedName>
    <alternativeName>
        <fullName evidence="8 10">Component of oligomeric Golgi complex 6</fullName>
    </alternativeName>
</protein>
<dbReference type="OrthoDB" id="272987at2759"/>
<evidence type="ECO:0000256" key="5">
    <source>
        <dbReference type="ARBA" id="ARBA00022927"/>
    </source>
</evidence>
<keyword evidence="5 10" id="KW-0653">Protein transport</keyword>
<feature type="compositionally biased region" description="Low complexity" evidence="11">
    <location>
        <begin position="72"/>
        <end position="95"/>
    </location>
</feature>
<dbReference type="GO" id="GO:0015031">
    <property type="term" value="P:protein transport"/>
    <property type="evidence" value="ECO:0007669"/>
    <property type="project" value="UniProtKB-KW"/>
</dbReference>
<dbReference type="InterPro" id="IPR048368">
    <property type="entry name" value="COG6_N"/>
</dbReference>
<comment type="subcellular location">
    <subcellularLocation>
        <location evidence="1 10">Golgi apparatus membrane</location>
        <topology evidence="1 10">Peripheral membrane protein</topology>
    </subcellularLocation>
</comment>
<dbReference type="Pfam" id="PF06419">
    <property type="entry name" value="COG6_N"/>
    <property type="match status" value="1"/>
</dbReference>
<evidence type="ECO:0000313" key="15">
    <source>
        <dbReference type="Proteomes" id="UP000324022"/>
    </source>
</evidence>
<feature type="region of interest" description="Disordered" evidence="11">
    <location>
        <begin position="237"/>
        <end position="259"/>
    </location>
</feature>
<feature type="compositionally biased region" description="Polar residues" evidence="11">
    <location>
        <begin position="18"/>
        <end position="34"/>
    </location>
</feature>
<keyword evidence="15" id="KW-1185">Reference proteome</keyword>
<dbReference type="AlphaFoldDB" id="A0A5C3EIQ5"/>
<comment type="subunit">
    <text evidence="10">Component of the conserved oligomeric Golgi complex.</text>
</comment>
<evidence type="ECO:0000256" key="9">
    <source>
        <dbReference type="ARBA" id="ARBA00043873"/>
    </source>
</evidence>